<dbReference type="Proteomes" id="UP000826725">
    <property type="component" value="Chromosome"/>
</dbReference>
<accession>A0A8D5JEX6</accession>
<evidence type="ECO:0000256" key="3">
    <source>
        <dbReference type="ARBA" id="ARBA00022452"/>
    </source>
</evidence>
<keyword evidence="6" id="KW-0472">Membrane</keyword>
<feature type="signal peptide" evidence="8">
    <location>
        <begin position="1"/>
        <end position="21"/>
    </location>
</feature>
<protein>
    <recommendedName>
        <fullName evidence="11">Aromatic hydrocarbon degradation protein</fullName>
    </recommendedName>
</protein>
<proteinExistence type="inferred from homology"/>
<dbReference type="InterPro" id="IPR005017">
    <property type="entry name" value="OMPP1/FadL/TodX"/>
</dbReference>
<comment type="subcellular location">
    <subcellularLocation>
        <location evidence="1">Cell outer membrane</location>
        <topology evidence="1">Multi-pass membrane protein</topology>
    </subcellularLocation>
</comment>
<evidence type="ECO:0000313" key="9">
    <source>
        <dbReference type="EMBL" id="BCL63093.1"/>
    </source>
</evidence>
<dbReference type="Pfam" id="PF03349">
    <property type="entry name" value="Toluene_X"/>
    <property type="match status" value="1"/>
</dbReference>
<dbReference type="RefSeq" id="WP_228855382.1">
    <property type="nucleotide sequence ID" value="NZ_AP024086.1"/>
</dbReference>
<dbReference type="EMBL" id="AP024086">
    <property type="protein sequence ID" value="BCL63093.1"/>
    <property type="molecule type" value="Genomic_DNA"/>
</dbReference>
<evidence type="ECO:0000256" key="6">
    <source>
        <dbReference type="ARBA" id="ARBA00023136"/>
    </source>
</evidence>
<evidence type="ECO:0000256" key="1">
    <source>
        <dbReference type="ARBA" id="ARBA00004571"/>
    </source>
</evidence>
<keyword evidence="5 8" id="KW-0732">Signal</keyword>
<organism evidence="9 10">
    <name type="scientific">Desulfomarina profundi</name>
    <dbReference type="NCBI Taxonomy" id="2772557"/>
    <lineage>
        <taxon>Bacteria</taxon>
        <taxon>Pseudomonadati</taxon>
        <taxon>Thermodesulfobacteriota</taxon>
        <taxon>Desulfobulbia</taxon>
        <taxon>Desulfobulbales</taxon>
        <taxon>Desulfobulbaceae</taxon>
        <taxon>Desulfomarina</taxon>
    </lineage>
</organism>
<sequence>MKKRISVLALASIFAAGSALASGWRIPEQSVDSTAKAGANVASASRADASYYNPANMSWMDDTWYLEVDATYIYLSEIDYEDARNPAFNSSSESENFFVPTGFAVSPLFGGFRFGFAVVAPYGLSKQWKDPYAKAVAEEFSLTVIEVNPTVSYKIGDMFSIAAGPRMLYADATVKSDASGLGVPLSRDMDDSTVEWGWNVAAAVKPIEPLNISATYRSHVDLDFEDNARLNLMGTKLTLSTDVSVPAPAVFTLAVAYDVLENLNVELGWDRTFWSEYDKLDFNFSPTVPGNPFEPPVEKNWDDSDAFRIGLTYALNDSLTLMGGFAFDNNPVPTETVSFELPDSDAFLYSLGAQYKINEKLEVGLGFLYDYKKTRTVKVTPTDRVYGEFTNASAILITAGLNYKF</sequence>
<evidence type="ECO:0000256" key="5">
    <source>
        <dbReference type="ARBA" id="ARBA00022729"/>
    </source>
</evidence>
<dbReference type="AlphaFoldDB" id="A0A8D5JEX6"/>
<dbReference type="GO" id="GO:0009279">
    <property type="term" value="C:cell outer membrane"/>
    <property type="evidence" value="ECO:0007669"/>
    <property type="project" value="UniProtKB-SubCell"/>
</dbReference>
<evidence type="ECO:0000256" key="7">
    <source>
        <dbReference type="ARBA" id="ARBA00023237"/>
    </source>
</evidence>
<keyword evidence="4" id="KW-0812">Transmembrane</keyword>
<name>A0A8D5JEX6_9BACT</name>
<keyword evidence="7" id="KW-0998">Cell outer membrane</keyword>
<feature type="chain" id="PRO_5034405277" description="Aromatic hydrocarbon degradation protein" evidence="8">
    <location>
        <begin position="22"/>
        <end position="405"/>
    </location>
</feature>
<keyword evidence="10" id="KW-1185">Reference proteome</keyword>
<evidence type="ECO:0000256" key="2">
    <source>
        <dbReference type="ARBA" id="ARBA00008163"/>
    </source>
</evidence>
<dbReference type="KEGG" id="dbk:DGMP_37860"/>
<gene>
    <name evidence="9" type="ORF">DGMP_37860</name>
</gene>
<evidence type="ECO:0000313" key="10">
    <source>
        <dbReference type="Proteomes" id="UP000826725"/>
    </source>
</evidence>
<keyword evidence="3" id="KW-1134">Transmembrane beta strand</keyword>
<dbReference type="GO" id="GO:0015483">
    <property type="term" value="F:long-chain fatty acid transporting porin activity"/>
    <property type="evidence" value="ECO:0007669"/>
    <property type="project" value="TreeGrafter"/>
</dbReference>
<dbReference type="PANTHER" id="PTHR35093">
    <property type="entry name" value="OUTER MEMBRANE PROTEIN NMB0088-RELATED"/>
    <property type="match status" value="1"/>
</dbReference>
<evidence type="ECO:0008006" key="11">
    <source>
        <dbReference type="Google" id="ProtNLM"/>
    </source>
</evidence>
<evidence type="ECO:0000256" key="8">
    <source>
        <dbReference type="SAM" id="SignalP"/>
    </source>
</evidence>
<dbReference type="PANTHER" id="PTHR35093:SF8">
    <property type="entry name" value="OUTER MEMBRANE PROTEIN NMB0088-RELATED"/>
    <property type="match status" value="1"/>
</dbReference>
<evidence type="ECO:0000256" key="4">
    <source>
        <dbReference type="ARBA" id="ARBA00022692"/>
    </source>
</evidence>
<comment type="similarity">
    <text evidence="2">Belongs to the OmpP1/FadL family.</text>
</comment>
<reference evidence="9" key="1">
    <citation type="submission" date="2020-09" db="EMBL/GenBank/DDBJ databases">
        <title>Desulfogranum mesoprofundum gen. nov., sp. nov., a novel mesophilic, sulfate-reducing chemolithoautotroph isolated from a deep-sea hydrothermal vent chimney in the Suiyo Seamount.</title>
        <authorList>
            <person name="Hashimoto Y."/>
            <person name="Nakagawa S."/>
        </authorList>
    </citation>
    <scope>NUCLEOTIDE SEQUENCE</scope>
    <source>
        <strain evidence="9">KT2</strain>
    </source>
</reference>